<dbReference type="PROSITE" id="PS50026">
    <property type="entry name" value="EGF_3"/>
    <property type="match status" value="5"/>
</dbReference>
<evidence type="ECO:0000256" key="8">
    <source>
        <dbReference type="SAM" id="SignalP"/>
    </source>
</evidence>
<dbReference type="AlphaFoldDB" id="A0A8B8B5Q1"/>
<evidence type="ECO:0000256" key="2">
    <source>
        <dbReference type="ARBA" id="ARBA00022729"/>
    </source>
</evidence>
<feature type="disulfide bond" evidence="6">
    <location>
        <begin position="256"/>
        <end position="266"/>
    </location>
</feature>
<feature type="domain" description="EGF-like" evidence="9">
    <location>
        <begin position="99"/>
        <end position="138"/>
    </location>
</feature>
<keyword evidence="7" id="KW-1133">Transmembrane helix</keyword>
<dbReference type="SUPFAM" id="SSF57184">
    <property type="entry name" value="Growth factor receptor domain"/>
    <property type="match status" value="1"/>
</dbReference>
<evidence type="ECO:0000259" key="9">
    <source>
        <dbReference type="PROSITE" id="PS50026"/>
    </source>
</evidence>
<keyword evidence="5" id="KW-0325">Glycoprotein</keyword>
<dbReference type="Pfam" id="PF00008">
    <property type="entry name" value="EGF"/>
    <property type="match status" value="3"/>
</dbReference>
<feature type="disulfide bond" evidence="6">
    <location>
        <begin position="219"/>
        <end position="229"/>
    </location>
</feature>
<feature type="disulfide bond" evidence="6">
    <location>
        <begin position="166"/>
        <end position="175"/>
    </location>
</feature>
<dbReference type="SUPFAM" id="SSF57196">
    <property type="entry name" value="EGF/Laminin"/>
    <property type="match status" value="2"/>
</dbReference>
<proteinExistence type="predicted"/>
<dbReference type="GeneID" id="111107226"/>
<dbReference type="KEGG" id="cvn:111107226"/>
<protein>
    <submittedName>
        <fullName evidence="11">Fibropellin-1-like</fullName>
    </submittedName>
</protein>
<dbReference type="Proteomes" id="UP000694844">
    <property type="component" value="Chromosome 8"/>
</dbReference>
<dbReference type="OrthoDB" id="430340at2759"/>
<dbReference type="PRINTS" id="PR00010">
    <property type="entry name" value="EGFBLOOD"/>
</dbReference>
<dbReference type="Pfam" id="PF12661">
    <property type="entry name" value="hEGF"/>
    <property type="match status" value="1"/>
</dbReference>
<organism evidence="10 11">
    <name type="scientific">Crassostrea virginica</name>
    <name type="common">Eastern oyster</name>
    <dbReference type="NCBI Taxonomy" id="6565"/>
    <lineage>
        <taxon>Eukaryota</taxon>
        <taxon>Metazoa</taxon>
        <taxon>Spiralia</taxon>
        <taxon>Lophotrochozoa</taxon>
        <taxon>Mollusca</taxon>
        <taxon>Bivalvia</taxon>
        <taxon>Autobranchia</taxon>
        <taxon>Pteriomorphia</taxon>
        <taxon>Ostreida</taxon>
        <taxon>Ostreoidea</taxon>
        <taxon>Ostreidae</taxon>
        <taxon>Crassostrea</taxon>
    </lineage>
</organism>
<comment type="caution">
    <text evidence="6">Lacks conserved residue(s) required for the propagation of feature annotation.</text>
</comment>
<keyword evidence="2 8" id="KW-0732">Signal</keyword>
<feature type="domain" description="EGF-like" evidence="9">
    <location>
        <begin position="140"/>
        <end position="176"/>
    </location>
</feature>
<dbReference type="GO" id="GO:0005509">
    <property type="term" value="F:calcium ion binding"/>
    <property type="evidence" value="ECO:0007669"/>
    <property type="project" value="InterPro"/>
</dbReference>
<dbReference type="InterPro" id="IPR000742">
    <property type="entry name" value="EGF"/>
</dbReference>
<dbReference type="PANTHER" id="PTHR24049">
    <property type="entry name" value="CRUMBS FAMILY MEMBER"/>
    <property type="match status" value="1"/>
</dbReference>
<dbReference type="CDD" id="cd00054">
    <property type="entry name" value="EGF_CA"/>
    <property type="match status" value="4"/>
</dbReference>
<evidence type="ECO:0000256" key="4">
    <source>
        <dbReference type="ARBA" id="ARBA00023157"/>
    </source>
</evidence>
<feature type="disulfide bond" evidence="6">
    <location>
        <begin position="240"/>
        <end position="249"/>
    </location>
</feature>
<feature type="domain" description="EGF-like" evidence="9">
    <location>
        <begin position="215"/>
        <end position="250"/>
    </location>
</feature>
<dbReference type="FunFam" id="2.10.25.10:FF:000472">
    <property type="entry name" value="Uncharacterized protein, isoform A"/>
    <property type="match status" value="1"/>
</dbReference>
<dbReference type="InterPro" id="IPR018097">
    <property type="entry name" value="EGF_Ca-bd_CS"/>
</dbReference>
<evidence type="ECO:0000256" key="7">
    <source>
        <dbReference type="SAM" id="Phobius"/>
    </source>
</evidence>
<keyword evidence="3" id="KW-0677">Repeat</keyword>
<accession>A0A8B8B5Q1</accession>
<evidence type="ECO:0000256" key="6">
    <source>
        <dbReference type="PROSITE-ProRule" id="PRU00076"/>
    </source>
</evidence>
<evidence type="ECO:0000256" key="1">
    <source>
        <dbReference type="ARBA" id="ARBA00022536"/>
    </source>
</evidence>
<dbReference type="PROSITE" id="PS00022">
    <property type="entry name" value="EGF_1"/>
    <property type="match status" value="4"/>
</dbReference>
<dbReference type="InterPro" id="IPR051022">
    <property type="entry name" value="Notch_Cell-Fate_Det"/>
</dbReference>
<reference evidence="11" key="1">
    <citation type="submission" date="2025-08" db="UniProtKB">
        <authorList>
            <consortium name="RefSeq"/>
        </authorList>
    </citation>
    <scope>IDENTIFICATION</scope>
    <source>
        <tissue evidence="11">Whole sample</tissue>
    </source>
</reference>
<evidence type="ECO:0000313" key="11">
    <source>
        <dbReference type="RefSeq" id="XP_022298024.1"/>
    </source>
</evidence>
<dbReference type="Gene3D" id="2.10.25.10">
    <property type="entry name" value="Laminin"/>
    <property type="match status" value="5"/>
</dbReference>
<dbReference type="SMART" id="SM00181">
    <property type="entry name" value="EGF"/>
    <property type="match status" value="5"/>
</dbReference>
<dbReference type="InterPro" id="IPR001881">
    <property type="entry name" value="EGF-like_Ca-bd_dom"/>
</dbReference>
<keyword evidence="1 6" id="KW-0245">EGF-like domain</keyword>
<feature type="domain" description="EGF-like" evidence="9">
    <location>
        <begin position="178"/>
        <end position="213"/>
    </location>
</feature>
<feature type="disulfide bond" evidence="6">
    <location>
        <begin position="182"/>
        <end position="192"/>
    </location>
</feature>
<keyword evidence="7" id="KW-0812">Transmembrane</keyword>
<keyword evidence="10" id="KW-1185">Reference proteome</keyword>
<evidence type="ECO:0000256" key="5">
    <source>
        <dbReference type="ARBA" id="ARBA00023180"/>
    </source>
</evidence>
<name>A0A8B8B5Q1_CRAVI</name>
<keyword evidence="7" id="KW-0472">Membrane</keyword>
<dbReference type="SMART" id="SM00179">
    <property type="entry name" value="EGF_CA"/>
    <property type="match status" value="4"/>
</dbReference>
<feature type="disulfide bond" evidence="6">
    <location>
        <begin position="203"/>
        <end position="212"/>
    </location>
</feature>
<gene>
    <name evidence="11" type="primary">LOC111107226</name>
</gene>
<evidence type="ECO:0000313" key="10">
    <source>
        <dbReference type="Proteomes" id="UP000694844"/>
    </source>
</evidence>
<feature type="disulfide bond" evidence="6">
    <location>
        <begin position="277"/>
        <end position="286"/>
    </location>
</feature>
<dbReference type="InterPro" id="IPR013032">
    <property type="entry name" value="EGF-like_CS"/>
</dbReference>
<dbReference type="RefSeq" id="XP_022298024.1">
    <property type="nucleotide sequence ID" value="XM_022442316.1"/>
</dbReference>
<dbReference type="FunFam" id="2.10.25.10:FF:000004">
    <property type="entry name" value="Neurogenic locus notch 1"/>
    <property type="match status" value="3"/>
</dbReference>
<feature type="disulfide bond" evidence="6">
    <location>
        <begin position="108"/>
        <end position="125"/>
    </location>
</feature>
<dbReference type="InterPro" id="IPR000152">
    <property type="entry name" value="EGF-type_Asp/Asn_hydroxyl_site"/>
</dbReference>
<feature type="domain" description="EGF-like" evidence="9">
    <location>
        <begin position="252"/>
        <end position="287"/>
    </location>
</feature>
<keyword evidence="4 6" id="KW-1015">Disulfide bond</keyword>
<dbReference type="InterPro" id="IPR009030">
    <property type="entry name" value="Growth_fac_rcpt_cys_sf"/>
</dbReference>
<evidence type="ECO:0000256" key="3">
    <source>
        <dbReference type="ARBA" id="ARBA00022737"/>
    </source>
</evidence>
<feature type="transmembrane region" description="Helical" evidence="7">
    <location>
        <begin position="293"/>
        <end position="315"/>
    </location>
</feature>
<sequence length="376" mass="41937">MSHLWIYVLISIHFDFIDGGSMAPGEISHRVATQFLHRYKRNDPRCNTDETYCETNKVSCMQHNENSREYYCRQNNPCTSGQTCYLSTPCPAHYRTGCTSNACYGQPCQNGGTCSLDSSVKGYNCRCISGYDQTSDCRNQINYCNSNPCQHGATCNSVLNGYTCTCPPGFNGRHCQNNIDECASSPCLHGTCVDRINGYTCNCEPGYTGVNCQTDINECQSSPCIHGNCTDHVNMYTCDCFLGYTGSNCETDINECASSPCVEGTCVDEIARYRCVCEALFIGVNCEQFNPTYATTMALALIAIITTVLWAYIIWRKKRQEKSIPAPFPFEDKQLGQTKCTFRRNINMVHTIQQNPLAFVPGKMGQENVKFKNSVA</sequence>
<dbReference type="PROSITE" id="PS00010">
    <property type="entry name" value="ASX_HYDROXYL"/>
    <property type="match status" value="3"/>
</dbReference>
<dbReference type="PROSITE" id="PS01186">
    <property type="entry name" value="EGF_2"/>
    <property type="match status" value="4"/>
</dbReference>
<feature type="signal peptide" evidence="8">
    <location>
        <begin position="1"/>
        <end position="19"/>
    </location>
</feature>
<feature type="chain" id="PRO_5034463627" evidence="8">
    <location>
        <begin position="20"/>
        <end position="376"/>
    </location>
</feature>
<dbReference type="PROSITE" id="PS01187">
    <property type="entry name" value="EGF_CA"/>
    <property type="match status" value="2"/>
</dbReference>